<accession>A0ACC2N0A4</accession>
<protein>
    <submittedName>
        <fullName evidence="1">Uncharacterized protein</fullName>
    </submittedName>
</protein>
<evidence type="ECO:0000313" key="1">
    <source>
        <dbReference type="EMBL" id="KAJ8650864.1"/>
    </source>
</evidence>
<organism evidence="1 2">
    <name type="scientific">Persea americana</name>
    <name type="common">Avocado</name>
    <dbReference type="NCBI Taxonomy" id="3435"/>
    <lineage>
        <taxon>Eukaryota</taxon>
        <taxon>Viridiplantae</taxon>
        <taxon>Streptophyta</taxon>
        <taxon>Embryophyta</taxon>
        <taxon>Tracheophyta</taxon>
        <taxon>Spermatophyta</taxon>
        <taxon>Magnoliopsida</taxon>
        <taxon>Magnoliidae</taxon>
        <taxon>Laurales</taxon>
        <taxon>Lauraceae</taxon>
        <taxon>Persea</taxon>
    </lineage>
</organism>
<name>A0ACC2N0A4_PERAE</name>
<keyword evidence="2" id="KW-1185">Reference proteome</keyword>
<dbReference type="EMBL" id="CM056809">
    <property type="protein sequence ID" value="KAJ8650864.1"/>
    <property type="molecule type" value="Genomic_DNA"/>
</dbReference>
<sequence length="743" mass="80875">MLLSPSFEMAGSVSHPLLSFYSHIHQSRCCLLLQSTIHTSPTPISSFRKPTLSPSSSSTSTSRIRSIPKSSPQKNPITKTENSSESESKFKDDSSNLFSGTFPLNVFSRLLHRLRNELKVDELGLEILSIALPAVLALAADPIALLVDSAFVGHLGSVELAAVGVSISVFNLVSKLFNVPLLNITTSFVAEEQALVGENENNSLRVDTSSTSGLQEMVVDKQRKLLLPSVSASLVLAAGVGIAEAVALCIGSGFLMNIMGIPVDSPMRVPAEQFLTVRAFGAPPTVIALAAQGTFRGFMDTKTPLYAVGAGNLLNAILDPILIFLLGMGIGGAAIATVIAEYVIAFTLLWKLNTKVVLLPTNIDAVGIARYLKSGGLLIGRTIAVLLTMTLATSMAAQQGTVSMAGHQICLQVWLAVSLLTDALALAGQALLASFYTQGNYQQARRVIYQVLQIGAVTGVGLAIILFLGFGAFSRLFSTDSAVLEICWSGVLFVAGSQPVNALAFVFDGLYYGVSDFAYAAYSMALVGLISSVFILVAAPVFGLGGVWVGLFLFMTLRVIAGCWRLGSKDGPWKEIRVWMLLDWYEFMGSENYCFGSYRHQRHCALFASPVKRKLSLPLSLSYILRRRAPVNVEYCTYHCEQLKMDSFREEKVKKFEEFVDLRLKPDLVHAIAQRPDTRHIFVDVGLGFHVEFTWTEALEFISVKEARLARQVEEYTHLIARIKAQIKLVCEGIRELLQIPAE</sequence>
<comment type="caution">
    <text evidence="1">The sequence shown here is derived from an EMBL/GenBank/DDBJ whole genome shotgun (WGS) entry which is preliminary data.</text>
</comment>
<gene>
    <name evidence="1" type="ORF">MRB53_003887</name>
</gene>
<evidence type="ECO:0000313" key="2">
    <source>
        <dbReference type="Proteomes" id="UP001234297"/>
    </source>
</evidence>
<proteinExistence type="predicted"/>
<dbReference type="Proteomes" id="UP001234297">
    <property type="component" value="Chromosome 1"/>
</dbReference>
<reference evidence="1 2" key="1">
    <citation type="journal article" date="2022" name="Hortic Res">
        <title>A haplotype resolved chromosomal level avocado genome allows analysis of novel avocado genes.</title>
        <authorList>
            <person name="Nath O."/>
            <person name="Fletcher S.J."/>
            <person name="Hayward A."/>
            <person name="Shaw L.M."/>
            <person name="Masouleh A.K."/>
            <person name="Furtado A."/>
            <person name="Henry R.J."/>
            <person name="Mitter N."/>
        </authorList>
    </citation>
    <scope>NUCLEOTIDE SEQUENCE [LARGE SCALE GENOMIC DNA]</scope>
    <source>
        <strain evidence="2">cv. Hass</strain>
    </source>
</reference>